<name>A0A1D9QCA0_SCLS1</name>
<dbReference type="KEGG" id="ssl:SS1G_03794"/>
<keyword evidence="1" id="KW-0560">Oxidoreductase</keyword>
<sequence>MPNLLGHFNLPTDFLGRFLKSQFKNLPYPDTSFAGQTVIITGANTGLGLEAARHIVRLNATRVILACRSLSKGEAAIASIKSSLPDHKTIIEVWQIDLTSYASVKEFCARVNQLDRLDVMLENAGLAVPKYEEFEDMESTVTVNVMSTFLMALLVLPKLRESAAKFDIVPRLTIVASDAHEQALFKEQSSPSILPALKNPNHQPDRYNVSKLLEILLIRELAPRLSKSKKPQIILNTLTPGFCHSELMRHAVFPLNIFAWIGKSLLARTTEVGSRTLLAAAAAGRESHGMYMVDCGVSEPSRYVRSEEGRSAQVRVYTEVMEALEGIEPGIGNNI</sequence>
<gene>
    <name evidence="2" type="ORF">sscle_09g073360</name>
</gene>
<accession>A0A1D9QCA0</accession>
<dbReference type="PRINTS" id="PR00081">
    <property type="entry name" value="GDHRDH"/>
</dbReference>
<dbReference type="PANTHER" id="PTHR43157">
    <property type="entry name" value="PHOSPHATIDYLINOSITOL-GLYCAN BIOSYNTHESIS CLASS F PROTEIN-RELATED"/>
    <property type="match status" value="1"/>
</dbReference>
<dbReference type="AlphaFoldDB" id="A0A1D9QCA0"/>
<reference evidence="3" key="1">
    <citation type="journal article" date="2017" name="Genome Biol. Evol.">
        <title>The complete genome sequence of the phytopathogenic fungus Sclerotinia sclerotiorum reveals insights into the genome architecture of broad host range pathogens.</title>
        <authorList>
            <person name="Derbyshire M."/>
            <person name="Denton-Giles M."/>
            <person name="Hegedus D."/>
            <person name="Seifbarghy S."/>
            <person name="Rollins J."/>
            <person name="van Kan J."/>
            <person name="Seidl M.F."/>
            <person name="Faino L."/>
            <person name="Mbengue M."/>
            <person name="Navaud O."/>
            <person name="Raffaele S."/>
            <person name="Hammond-Kosack K."/>
            <person name="Heard S."/>
            <person name="Oliver R."/>
        </authorList>
    </citation>
    <scope>NUCLEOTIDE SEQUENCE [LARGE SCALE GENOMIC DNA]</scope>
    <source>
        <strain evidence="3">ATCC 18683 / 1980 / Ss-1</strain>
    </source>
</reference>
<dbReference type="Gene3D" id="3.40.50.720">
    <property type="entry name" value="NAD(P)-binding Rossmann-like Domain"/>
    <property type="match status" value="1"/>
</dbReference>
<dbReference type="Proteomes" id="UP000177798">
    <property type="component" value="Chromosome 9"/>
</dbReference>
<proteinExistence type="predicted"/>
<protein>
    <submittedName>
        <fullName evidence="2">Uncharacterized protein</fullName>
    </submittedName>
</protein>
<dbReference type="GO" id="GO:0016491">
    <property type="term" value="F:oxidoreductase activity"/>
    <property type="evidence" value="ECO:0007669"/>
    <property type="project" value="UniProtKB-KW"/>
</dbReference>
<dbReference type="InterPro" id="IPR002347">
    <property type="entry name" value="SDR_fam"/>
</dbReference>
<organism evidence="2 3">
    <name type="scientific">Sclerotinia sclerotiorum (strain ATCC 18683 / 1980 / Ss-1)</name>
    <name type="common">White mold</name>
    <name type="synonym">Whetzelinia sclerotiorum</name>
    <dbReference type="NCBI Taxonomy" id="665079"/>
    <lineage>
        <taxon>Eukaryota</taxon>
        <taxon>Fungi</taxon>
        <taxon>Dikarya</taxon>
        <taxon>Ascomycota</taxon>
        <taxon>Pezizomycotina</taxon>
        <taxon>Leotiomycetes</taxon>
        <taxon>Helotiales</taxon>
        <taxon>Sclerotiniaceae</taxon>
        <taxon>Sclerotinia</taxon>
    </lineage>
</organism>
<dbReference type="OMA" id="SEGHIMA"/>
<dbReference type="VEuPathDB" id="FungiDB:sscle_09g073360"/>
<evidence type="ECO:0000256" key="1">
    <source>
        <dbReference type="ARBA" id="ARBA00023002"/>
    </source>
</evidence>
<dbReference type="Pfam" id="PF00106">
    <property type="entry name" value="adh_short"/>
    <property type="match status" value="1"/>
</dbReference>
<dbReference type="RefSeq" id="XP_001595705.1">
    <property type="nucleotide sequence ID" value="XM_001595655.1"/>
</dbReference>
<dbReference type="EMBL" id="CP017822">
    <property type="protein sequence ID" value="APA12566.1"/>
    <property type="molecule type" value="Genomic_DNA"/>
</dbReference>
<dbReference type="SUPFAM" id="SSF51735">
    <property type="entry name" value="NAD(P)-binding Rossmann-fold domains"/>
    <property type="match status" value="1"/>
</dbReference>
<dbReference type="PANTHER" id="PTHR43157:SF31">
    <property type="entry name" value="PHOSPHATIDYLINOSITOL-GLYCAN BIOSYNTHESIS CLASS F PROTEIN"/>
    <property type="match status" value="1"/>
</dbReference>
<dbReference type="OrthoDB" id="542013at2759"/>
<evidence type="ECO:0000313" key="3">
    <source>
        <dbReference type="Proteomes" id="UP000177798"/>
    </source>
</evidence>
<evidence type="ECO:0000313" key="2">
    <source>
        <dbReference type="EMBL" id="APA12566.1"/>
    </source>
</evidence>
<dbReference type="InterPro" id="IPR036291">
    <property type="entry name" value="NAD(P)-bd_dom_sf"/>
</dbReference>